<name>A0A3M5FMA2_PSESS</name>
<organism evidence="4 5">
    <name type="scientific">Pseudomonas savastanoi</name>
    <name type="common">Pseudomonas syringae pv. savastanoi</name>
    <dbReference type="NCBI Taxonomy" id="29438"/>
    <lineage>
        <taxon>Bacteria</taxon>
        <taxon>Pseudomonadati</taxon>
        <taxon>Pseudomonadota</taxon>
        <taxon>Gammaproteobacteria</taxon>
        <taxon>Pseudomonadales</taxon>
        <taxon>Pseudomonadaceae</taxon>
        <taxon>Pseudomonas</taxon>
    </lineage>
</organism>
<dbReference type="Proteomes" id="UP000270499">
    <property type="component" value="Unassembled WGS sequence"/>
</dbReference>
<keyword evidence="1" id="KW-0902">Two-component regulatory system</keyword>
<accession>A0A3M5FMA2</accession>
<evidence type="ECO:0000313" key="4">
    <source>
        <dbReference type="EMBL" id="RMS75645.1"/>
    </source>
</evidence>
<evidence type="ECO:0000256" key="2">
    <source>
        <dbReference type="PROSITE-ProRule" id="PRU00110"/>
    </source>
</evidence>
<dbReference type="EMBL" id="RBSW01000300">
    <property type="protein sequence ID" value="RMS75645.1"/>
    <property type="molecule type" value="Genomic_DNA"/>
</dbReference>
<dbReference type="Pfam" id="PF01627">
    <property type="entry name" value="Hpt"/>
    <property type="match status" value="1"/>
</dbReference>
<dbReference type="Gene3D" id="1.20.120.160">
    <property type="entry name" value="HPT domain"/>
    <property type="match status" value="1"/>
</dbReference>
<proteinExistence type="predicted"/>
<reference evidence="4 5" key="1">
    <citation type="submission" date="2018-08" db="EMBL/GenBank/DDBJ databases">
        <title>Recombination of ecologically and evolutionarily significant loci maintains genetic cohesion in the Pseudomonas syringae species complex.</title>
        <authorList>
            <person name="Dillon M."/>
            <person name="Thakur S."/>
            <person name="Almeida R.N.D."/>
            <person name="Weir B.S."/>
            <person name="Guttman D.S."/>
        </authorList>
    </citation>
    <scope>NUCLEOTIDE SEQUENCE [LARGE SCALE GENOMIC DNA]</scope>
    <source>
        <strain evidence="4 5">ICMP 9421</strain>
    </source>
</reference>
<keyword evidence="2" id="KW-0597">Phosphoprotein</keyword>
<dbReference type="SUPFAM" id="SSF47226">
    <property type="entry name" value="Histidine-containing phosphotransfer domain, HPT domain"/>
    <property type="match status" value="1"/>
</dbReference>
<dbReference type="GO" id="GO:0000160">
    <property type="term" value="P:phosphorelay signal transduction system"/>
    <property type="evidence" value="ECO:0007669"/>
    <property type="project" value="UniProtKB-KW"/>
</dbReference>
<dbReference type="InterPro" id="IPR008207">
    <property type="entry name" value="Sig_transdc_His_kin_Hpt_dom"/>
</dbReference>
<comment type="caution">
    <text evidence="4">The sequence shown here is derived from an EMBL/GenBank/DDBJ whole genome shotgun (WGS) entry which is preliminary data.</text>
</comment>
<dbReference type="PROSITE" id="PS50894">
    <property type="entry name" value="HPT"/>
    <property type="match status" value="1"/>
</dbReference>
<evidence type="ECO:0000313" key="5">
    <source>
        <dbReference type="Proteomes" id="UP000270499"/>
    </source>
</evidence>
<evidence type="ECO:0000259" key="3">
    <source>
        <dbReference type="PROSITE" id="PS50894"/>
    </source>
</evidence>
<dbReference type="InterPro" id="IPR036641">
    <property type="entry name" value="HPT_dom_sf"/>
</dbReference>
<gene>
    <name evidence="4" type="ORF">ALP59_02569</name>
</gene>
<dbReference type="AlphaFoldDB" id="A0A3M5FMA2"/>
<sequence>MLANDWNTLSACLHRLKGAASLVDAVPLAKACAALDESVRLECVASVPERWLALEAAMTGLRADIELQLVAVPDIAPACD</sequence>
<protein>
    <submittedName>
        <fullName evidence="4">PAS protein</fullName>
    </submittedName>
</protein>
<feature type="domain" description="HPt" evidence="3">
    <location>
        <begin position="1"/>
        <end position="80"/>
    </location>
</feature>
<dbReference type="GO" id="GO:0004672">
    <property type="term" value="F:protein kinase activity"/>
    <property type="evidence" value="ECO:0007669"/>
    <property type="project" value="UniProtKB-ARBA"/>
</dbReference>
<feature type="modified residue" description="Phosphohistidine" evidence="2">
    <location>
        <position position="14"/>
    </location>
</feature>
<evidence type="ECO:0000256" key="1">
    <source>
        <dbReference type="ARBA" id="ARBA00023012"/>
    </source>
</evidence>